<accession>A0A078MNQ2</accession>
<dbReference type="EMBL" id="LN483070">
    <property type="protein sequence ID" value="CEA07899.1"/>
    <property type="molecule type" value="Genomic_DNA"/>
</dbReference>
<organism evidence="1">
    <name type="scientific">Arthrobacter saudimassiliensis</name>
    <dbReference type="NCBI Taxonomy" id="1461584"/>
    <lineage>
        <taxon>Bacteria</taxon>
        <taxon>Bacillati</taxon>
        <taxon>Actinomycetota</taxon>
        <taxon>Actinomycetes</taxon>
        <taxon>Micrococcales</taxon>
        <taxon>Micrococcaceae</taxon>
        <taxon>Arthrobacter</taxon>
    </lineage>
</organism>
<evidence type="ECO:0008006" key="2">
    <source>
        <dbReference type="Google" id="ProtNLM"/>
    </source>
</evidence>
<evidence type="ECO:0000313" key="1">
    <source>
        <dbReference type="EMBL" id="CEA07899.1"/>
    </source>
</evidence>
<name>A0A078MNQ2_9MICC</name>
<gene>
    <name evidence="1" type="ORF">BN1051_01225</name>
</gene>
<proteinExistence type="predicted"/>
<dbReference type="AlphaFoldDB" id="A0A078MNQ2"/>
<reference evidence="1" key="1">
    <citation type="submission" date="2014-07" db="EMBL/GenBank/DDBJ databases">
        <authorList>
            <person name="Urmite Genomes Urmite Genomes"/>
        </authorList>
    </citation>
    <scope>NUCLEOTIDE SEQUENCE</scope>
    <source>
        <strain evidence="1">11W110_air</strain>
    </source>
</reference>
<sequence length="122" mass="12828">MHPYAHVPGQDGGPAVGLGETPEDIARFLADCTVGGLDDTAATPAADLYGMYIIWCEQAGSIPASMQAFSAAARGQGLEPQRRHQEQVYPGVLPTGPIPIQYILETDKPPSLNSSLNLLPGT</sequence>
<protein>
    <recommendedName>
        <fullName evidence="2">DNA primase/nucleoside triphosphatase C-terminal domain-containing protein</fullName>
    </recommendedName>
</protein>
<dbReference type="PATRIC" id="fig|1461584.3.peg.1216"/>